<feature type="region of interest" description="Disordered" evidence="11">
    <location>
        <begin position="34"/>
        <end position="63"/>
    </location>
</feature>
<comment type="subcellular location">
    <subcellularLocation>
        <location evidence="10">Cell inner membrane</location>
    </subcellularLocation>
    <subcellularLocation>
        <location evidence="2">Cell membrane</location>
        <topology evidence="2">Single-pass membrane protein</topology>
    </subcellularLocation>
</comment>
<evidence type="ECO:0000256" key="1">
    <source>
        <dbReference type="ARBA" id="ARBA00002254"/>
    </source>
</evidence>
<evidence type="ECO:0000256" key="4">
    <source>
        <dbReference type="ARBA" id="ARBA00022475"/>
    </source>
</evidence>
<evidence type="ECO:0000256" key="3">
    <source>
        <dbReference type="ARBA" id="ARBA00008281"/>
    </source>
</evidence>
<keyword evidence="7 10" id="KW-0283">Flagellar rotation</keyword>
<proteinExistence type="inferred from homology"/>
<evidence type="ECO:0000256" key="8">
    <source>
        <dbReference type="ARBA" id="ARBA00022989"/>
    </source>
</evidence>
<dbReference type="RefSeq" id="WP_263338215.1">
    <property type="nucleotide sequence ID" value="NZ_JAOVQO010000015.1"/>
</dbReference>
<name>A0ABT2X693_9RHOB</name>
<dbReference type="Proteomes" id="UP001209535">
    <property type="component" value="Unassembled WGS sequence"/>
</dbReference>
<evidence type="ECO:0000256" key="7">
    <source>
        <dbReference type="ARBA" id="ARBA00022779"/>
    </source>
</evidence>
<keyword evidence="9 10" id="KW-0472">Membrane</keyword>
<keyword evidence="6" id="KW-0812">Transmembrane</keyword>
<evidence type="ECO:0000256" key="10">
    <source>
        <dbReference type="RuleBase" id="RU364125"/>
    </source>
</evidence>
<evidence type="ECO:0000256" key="6">
    <source>
        <dbReference type="ARBA" id="ARBA00022692"/>
    </source>
</evidence>
<dbReference type="InterPro" id="IPR005503">
    <property type="entry name" value="FliL"/>
</dbReference>
<dbReference type="Pfam" id="PF03748">
    <property type="entry name" value="FliL"/>
    <property type="match status" value="1"/>
</dbReference>
<accession>A0ABT2X693</accession>
<gene>
    <name evidence="12" type="ORF">OEZ60_15815</name>
</gene>
<evidence type="ECO:0000313" key="13">
    <source>
        <dbReference type="Proteomes" id="UP001209535"/>
    </source>
</evidence>
<dbReference type="EMBL" id="JAOVQO010000015">
    <property type="protein sequence ID" value="MCU9849467.1"/>
    <property type="molecule type" value="Genomic_DNA"/>
</dbReference>
<evidence type="ECO:0000256" key="11">
    <source>
        <dbReference type="SAM" id="MobiDB-lite"/>
    </source>
</evidence>
<keyword evidence="12" id="KW-0969">Cilium</keyword>
<keyword evidence="5 10" id="KW-0145">Chemotaxis</keyword>
<comment type="similarity">
    <text evidence="3 10">Belongs to the FliL family.</text>
</comment>
<protein>
    <recommendedName>
        <fullName evidence="10">Flagellar protein FliL</fullName>
    </recommendedName>
</protein>
<keyword evidence="13" id="KW-1185">Reference proteome</keyword>
<evidence type="ECO:0000256" key="2">
    <source>
        <dbReference type="ARBA" id="ARBA00004162"/>
    </source>
</evidence>
<evidence type="ECO:0000313" key="12">
    <source>
        <dbReference type="EMBL" id="MCU9849467.1"/>
    </source>
</evidence>
<feature type="compositionally biased region" description="Basic and acidic residues" evidence="11">
    <location>
        <begin position="50"/>
        <end position="63"/>
    </location>
</feature>
<comment type="caution">
    <text evidence="12">The sequence shown here is derived from an EMBL/GenBank/DDBJ whole genome shotgun (WGS) entry which is preliminary data.</text>
</comment>
<evidence type="ECO:0000256" key="9">
    <source>
        <dbReference type="ARBA" id="ARBA00023136"/>
    </source>
</evidence>
<reference evidence="12 13" key="1">
    <citation type="submission" date="2022-10" db="EMBL/GenBank/DDBJ databases">
        <title>Defluviimonas sp. nov., isolated from ocean surface sediments.</title>
        <authorList>
            <person name="He W."/>
            <person name="Wang L."/>
            <person name="Zhang D.-F."/>
        </authorList>
    </citation>
    <scope>NUCLEOTIDE SEQUENCE [LARGE SCALE GENOMIC DNA]</scope>
    <source>
        <strain evidence="12 13">WL0024</strain>
    </source>
</reference>
<keyword evidence="4" id="KW-1003">Cell membrane</keyword>
<sequence>MRKVVPLLLALFGLAAGGGAGFWLRPAPMESVSIDPCGEGGAEPAALGEAHAEPEDAAADPEHPPEYVKLANQFVVPVVEHGDVAALVILSISLEVTAGSTEQVFAREPKIRDAFLRVLFDHANVGGFEGAFTESNKMEVLRGALLEVARKSMGPAITGVLIVDIVRQDS</sequence>
<organism evidence="12 13">
    <name type="scientific">Albidovulum salinarum</name>
    <dbReference type="NCBI Taxonomy" id="2984153"/>
    <lineage>
        <taxon>Bacteria</taxon>
        <taxon>Pseudomonadati</taxon>
        <taxon>Pseudomonadota</taxon>
        <taxon>Alphaproteobacteria</taxon>
        <taxon>Rhodobacterales</taxon>
        <taxon>Paracoccaceae</taxon>
        <taxon>Albidovulum</taxon>
    </lineage>
</organism>
<keyword evidence="12" id="KW-0282">Flagellum</keyword>
<keyword evidence="12" id="KW-0966">Cell projection</keyword>
<comment type="function">
    <text evidence="1 10">Controls the rotational direction of flagella during chemotaxis.</text>
</comment>
<evidence type="ECO:0000256" key="5">
    <source>
        <dbReference type="ARBA" id="ARBA00022500"/>
    </source>
</evidence>
<keyword evidence="8" id="KW-1133">Transmembrane helix</keyword>
<keyword evidence="10" id="KW-0997">Cell inner membrane</keyword>